<dbReference type="PIRSF" id="PIRSF001221">
    <property type="entry name" value="Amidase_fungi"/>
    <property type="match status" value="1"/>
</dbReference>
<feature type="active site" description="Charge relay system" evidence="3">
    <location>
        <position position="163"/>
    </location>
</feature>
<protein>
    <recommendedName>
        <fullName evidence="5">Amidase domain-containing protein</fullName>
    </recommendedName>
</protein>
<proteinExistence type="inferred from homology"/>
<dbReference type="InterPro" id="IPR023631">
    <property type="entry name" value="Amidase_dom"/>
</dbReference>
<reference evidence="6 7" key="1">
    <citation type="submission" date="2018-08" db="EMBL/GenBank/DDBJ databases">
        <title>Draft genome of the lignicolous fungus Coniochaeta pulveracea.</title>
        <authorList>
            <person name="Borstlap C.J."/>
            <person name="De Witt R.N."/>
            <person name="Botha A."/>
            <person name="Volschenk H."/>
        </authorList>
    </citation>
    <scope>NUCLEOTIDE SEQUENCE [LARGE SCALE GENOMIC DNA]</scope>
    <source>
        <strain evidence="6 7">CAB683</strain>
    </source>
</reference>
<dbReference type="AlphaFoldDB" id="A0A420YLP7"/>
<feature type="binding site" evidence="4">
    <location>
        <position position="211"/>
    </location>
    <ligand>
        <name>substrate</name>
    </ligand>
</feature>
<feature type="domain" description="Amidase" evidence="5">
    <location>
        <begin position="108"/>
        <end position="556"/>
    </location>
</feature>
<organism evidence="6 7">
    <name type="scientific">Coniochaeta pulveracea</name>
    <dbReference type="NCBI Taxonomy" id="177199"/>
    <lineage>
        <taxon>Eukaryota</taxon>
        <taxon>Fungi</taxon>
        <taxon>Dikarya</taxon>
        <taxon>Ascomycota</taxon>
        <taxon>Pezizomycotina</taxon>
        <taxon>Sordariomycetes</taxon>
        <taxon>Sordariomycetidae</taxon>
        <taxon>Coniochaetales</taxon>
        <taxon>Coniochaetaceae</taxon>
        <taxon>Coniochaeta</taxon>
    </lineage>
</organism>
<dbReference type="Pfam" id="PF01425">
    <property type="entry name" value="Amidase"/>
    <property type="match status" value="1"/>
</dbReference>
<feature type="binding site" evidence="4">
    <location>
        <position position="236"/>
    </location>
    <ligand>
        <name>substrate</name>
    </ligand>
</feature>
<evidence type="ECO:0000256" key="1">
    <source>
        <dbReference type="ARBA" id="ARBA00009199"/>
    </source>
</evidence>
<accession>A0A420YLP7</accession>
<dbReference type="STRING" id="177199.A0A420YLP7"/>
<dbReference type="Proteomes" id="UP000275385">
    <property type="component" value="Unassembled WGS sequence"/>
</dbReference>
<sequence>MSQTTTRSATAPITVSPSGFHVLQTVPLPKGTPEYEAAIASILAEFAAKVPKELYIPEAIAENPPKNVTGVPRESGILTEQELDITEKYDAVSLAEAIANRKFTAVAVATAFAKRAIIAHQVTCCLTEWFMDEAIERAKALDDHLERTGKTVGPLHGVPISVKEHMPLAGHYTAAGYLDTRVKSEKDCQMMAILRAAGAVFYCKTAQPQGIMHLESVSQYGRVLNPYNINLSAGGSTGGEAALLAMRGSVLGVGTDIGGSVRGPAGFCGIYGYKATSYMLPQKDFLPNGFAAELNVLCSTGPMCLTMRDMDLFTKVLLDAKPHLSDPRLIPLPWTGLSGPKPASPLKIGFYMNDGSIVPQPPVMRALEWARSQLEKSSNFKVTTFAPYQAARAIQNIRKAYWPDGQQAVESHLKKTGEPMFPLTKWIIRDAQYDELPASGVLAQRVERDRFRCEFAEHWTGQDVDVVIGPVYVGPATEHDTAFHWNYTAFWNYVDYPGVVFPTPVKAGKKGEESYADDTPLSKEDEHVRELWQKGDFEGAPINLQIVARKYYDNELFSALAAVKDVLQLA</sequence>
<feature type="binding site" evidence="4">
    <location>
        <begin position="257"/>
        <end position="260"/>
    </location>
    <ligand>
        <name>substrate</name>
    </ligand>
</feature>
<dbReference type="EMBL" id="QVQW01000003">
    <property type="protein sequence ID" value="RKU48799.1"/>
    <property type="molecule type" value="Genomic_DNA"/>
</dbReference>
<dbReference type="InterPro" id="IPR036928">
    <property type="entry name" value="AS_sf"/>
</dbReference>
<comment type="caution">
    <text evidence="6">The sequence shown here is derived from an EMBL/GenBank/DDBJ whole genome shotgun (WGS) entry which is preliminary data.</text>
</comment>
<dbReference type="PANTHER" id="PTHR46072">
    <property type="entry name" value="AMIDASE-RELATED-RELATED"/>
    <property type="match status" value="1"/>
</dbReference>
<evidence type="ECO:0000256" key="4">
    <source>
        <dbReference type="PIRSR" id="PIRSR001221-2"/>
    </source>
</evidence>
<evidence type="ECO:0000313" key="7">
    <source>
        <dbReference type="Proteomes" id="UP000275385"/>
    </source>
</evidence>
<dbReference type="PANTHER" id="PTHR46072:SF4">
    <property type="entry name" value="AMIDASE C550.07-RELATED"/>
    <property type="match status" value="1"/>
</dbReference>
<keyword evidence="7" id="KW-1185">Reference proteome</keyword>
<evidence type="ECO:0000256" key="3">
    <source>
        <dbReference type="PIRSR" id="PIRSR001221-1"/>
    </source>
</evidence>
<dbReference type="GO" id="GO:0016787">
    <property type="term" value="F:hydrolase activity"/>
    <property type="evidence" value="ECO:0007669"/>
    <property type="project" value="UniProtKB-KW"/>
</dbReference>
<dbReference type="Gene3D" id="3.90.1300.10">
    <property type="entry name" value="Amidase signature (AS) domain"/>
    <property type="match status" value="1"/>
</dbReference>
<feature type="active site" description="Charge relay system" evidence="3">
    <location>
        <position position="236"/>
    </location>
</feature>
<evidence type="ECO:0000259" key="5">
    <source>
        <dbReference type="Pfam" id="PF01425"/>
    </source>
</evidence>
<dbReference type="OrthoDB" id="6428749at2759"/>
<feature type="active site" description="Acyl-ester intermediate" evidence="3">
    <location>
        <position position="260"/>
    </location>
</feature>
<evidence type="ECO:0000256" key="2">
    <source>
        <dbReference type="ARBA" id="ARBA00022801"/>
    </source>
</evidence>
<comment type="similarity">
    <text evidence="1">Belongs to the amidase family.</text>
</comment>
<dbReference type="SUPFAM" id="SSF75304">
    <property type="entry name" value="Amidase signature (AS) enzymes"/>
    <property type="match status" value="1"/>
</dbReference>
<evidence type="ECO:0000313" key="6">
    <source>
        <dbReference type="EMBL" id="RKU48799.1"/>
    </source>
</evidence>
<name>A0A420YLP7_9PEZI</name>
<gene>
    <name evidence="6" type="ORF">DL546_006035</name>
</gene>
<keyword evidence="2" id="KW-0378">Hydrolase</keyword>